<gene>
    <name evidence="3" type="ORF">MHBO_000468</name>
</gene>
<dbReference type="Proteomes" id="UP001439008">
    <property type="component" value="Unassembled WGS sequence"/>
</dbReference>
<dbReference type="InterPro" id="IPR025974">
    <property type="entry name" value="Mif2/CENP-C_cupin"/>
</dbReference>
<accession>A0ABV2AGA4</accession>
<evidence type="ECO:0000313" key="3">
    <source>
        <dbReference type="EMBL" id="MES1918504.1"/>
    </source>
</evidence>
<feature type="domain" description="Mif2/CENP-C cupin" evidence="2">
    <location>
        <begin position="685"/>
        <end position="765"/>
    </location>
</feature>
<feature type="compositionally biased region" description="Basic and acidic residues" evidence="1">
    <location>
        <begin position="226"/>
        <end position="242"/>
    </location>
</feature>
<feature type="region of interest" description="Disordered" evidence="1">
    <location>
        <begin position="517"/>
        <end position="557"/>
    </location>
</feature>
<comment type="caution">
    <text evidence="3">The sequence shown here is derived from an EMBL/GenBank/DDBJ whole genome shotgun (WGS) entry which is preliminary data.</text>
</comment>
<dbReference type="EMBL" id="JBDODL010000073">
    <property type="protein sequence ID" value="MES1918504.1"/>
    <property type="molecule type" value="Genomic_DNA"/>
</dbReference>
<dbReference type="Gene3D" id="2.60.120.10">
    <property type="entry name" value="Jelly Rolls"/>
    <property type="match status" value="1"/>
</dbReference>
<feature type="compositionally biased region" description="Polar residues" evidence="1">
    <location>
        <begin position="113"/>
        <end position="131"/>
    </location>
</feature>
<evidence type="ECO:0000256" key="1">
    <source>
        <dbReference type="SAM" id="MobiDB-lite"/>
    </source>
</evidence>
<proteinExistence type="predicted"/>
<protein>
    <recommendedName>
        <fullName evidence="2">Mif2/CENP-C cupin domain-containing protein</fullName>
    </recommendedName>
</protein>
<evidence type="ECO:0000313" key="4">
    <source>
        <dbReference type="Proteomes" id="UP001439008"/>
    </source>
</evidence>
<feature type="compositionally biased region" description="Basic residues" evidence="1">
    <location>
        <begin position="326"/>
        <end position="338"/>
    </location>
</feature>
<dbReference type="InterPro" id="IPR014710">
    <property type="entry name" value="RmlC-like_jellyroll"/>
</dbReference>
<feature type="compositionally biased region" description="Basic residues" evidence="1">
    <location>
        <begin position="466"/>
        <end position="489"/>
    </location>
</feature>
<reference evidence="3 4" key="1">
    <citation type="journal article" date="2024" name="BMC Biol.">
        <title>Comparative genomics of Ascetosporea gives new insight into the evolutionary basis for animal parasitism in Rhizaria.</title>
        <authorList>
            <person name="Hiltunen Thoren M."/>
            <person name="Onut-Brannstrom I."/>
            <person name="Alfjorden A."/>
            <person name="Peckova H."/>
            <person name="Swords F."/>
            <person name="Hooper C."/>
            <person name="Holzer A.S."/>
            <person name="Bass D."/>
            <person name="Burki F."/>
        </authorList>
    </citation>
    <scope>NUCLEOTIDE SEQUENCE [LARGE SCALE GENOMIC DNA]</scope>
    <source>
        <strain evidence="3">20-A016</strain>
    </source>
</reference>
<feature type="compositionally biased region" description="Basic residues" evidence="1">
    <location>
        <begin position="533"/>
        <end position="555"/>
    </location>
</feature>
<sequence>MSDLHANTSTIFKQSLNRITNFLNSSQNEFLGSEEELLDLNKSGLSEDNEEKEVDFLDGLLYSNEEEDSVNAEVETDDKENSSLIYDNDIIFPPLLSREIKIAEKPKLANAKLSTPLSNQKNSFEESSSSPDYVRTRESNRVKDYKKLKTNLYATAKAPEKIDILPNDKTAQIKEKLDELGEEINKIEKEHTAKKHKSKAPAKKSRGRPRKSKRLLPPKNQISSTKKPEDVNIRKGTEELKRTPKAKTRKAVNIGIVSPILSLKTFKSRHFKDSIKKSSENKLDEEDPNFNDEAFDMNEGDLDVQIKPKKSLKERIEITSEENRTSKPKNRTKKNKRIQSKIVTMDETESAAMSGKRRSIRNKRSPLKWWIGEKVKWTKGENGLPVANGYVIFNERNKIKKTEKQSVVPGKHKIVGKKVTKVASRKNGPKKHLPEKIVIGNKDDGDFGETDIVENVNPDNDSVPSKAKRPRAKTKSAKSLKKRLGRKRRAITFESSVRLKRKKIAPKLIAPVKKVLKKKTGKNKTKQFIASDKHRKAKKFPNKRRSEKKKLKKSAIKGDSDIGGYNVAKSTFQDDNFDNFGETEEPIVEKKGSLKERLMKKIERKKKKERSTKASKSPKSEATIVFDDSTMVKDQLNTVEKPIQVLVENRSGNLVPKSATVAKSFASVKLKKIAQGEGKHVFATKALSFDQFSFGFLVIPPKSLKQLEKPLFNQMFFVHGAGERGIKVLINGSSLALFKGSCFLAPKQNSYSIENFSGEVAKLCFWITKE</sequence>
<feature type="region of interest" description="Disordered" evidence="1">
    <location>
        <begin position="188"/>
        <end position="246"/>
    </location>
</feature>
<name>A0ABV2AGA4_9EUKA</name>
<feature type="region of interest" description="Disordered" evidence="1">
    <location>
        <begin position="113"/>
        <end position="139"/>
    </location>
</feature>
<evidence type="ECO:0000259" key="2">
    <source>
        <dbReference type="Pfam" id="PF11699"/>
    </source>
</evidence>
<feature type="compositionally biased region" description="Basic residues" evidence="1">
    <location>
        <begin position="418"/>
        <end position="433"/>
    </location>
</feature>
<feature type="compositionally biased region" description="Acidic residues" evidence="1">
    <location>
        <begin position="283"/>
        <end position="296"/>
    </location>
</feature>
<feature type="compositionally biased region" description="Basic residues" evidence="1">
    <location>
        <begin position="192"/>
        <end position="216"/>
    </location>
</feature>
<feature type="region of interest" description="Disordered" evidence="1">
    <location>
        <begin position="276"/>
        <end position="296"/>
    </location>
</feature>
<feature type="region of interest" description="Disordered" evidence="1">
    <location>
        <begin position="317"/>
        <end position="338"/>
    </location>
</feature>
<dbReference type="Pfam" id="PF11699">
    <property type="entry name" value="CENP-C_C"/>
    <property type="match status" value="1"/>
</dbReference>
<feature type="region of interest" description="Disordered" evidence="1">
    <location>
        <begin position="418"/>
        <end position="489"/>
    </location>
</feature>
<organism evidence="3 4">
    <name type="scientific">Bonamia ostreae</name>
    <dbReference type="NCBI Taxonomy" id="126728"/>
    <lineage>
        <taxon>Eukaryota</taxon>
        <taxon>Sar</taxon>
        <taxon>Rhizaria</taxon>
        <taxon>Endomyxa</taxon>
        <taxon>Ascetosporea</taxon>
        <taxon>Haplosporida</taxon>
        <taxon>Bonamia</taxon>
    </lineage>
</organism>
<keyword evidence="4" id="KW-1185">Reference proteome</keyword>
<feature type="region of interest" description="Disordered" evidence="1">
    <location>
        <begin position="600"/>
        <end position="621"/>
    </location>
</feature>